<reference evidence="2" key="1">
    <citation type="submission" date="2016-10" db="EMBL/GenBank/DDBJ databases">
        <authorList>
            <person name="de Groot N.N."/>
        </authorList>
    </citation>
    <scope>NUCLEOTIDE SEQUENCE</scope>
</reference>
<organism evidence="2">
    <name type="scientific">hydrothermal vent metagenome</name>
    <dbReference type="NCBI Taxonomy" id="652676"/>
    <lineage>
        <taxon>unclassified sequences</taxon>
        <taxon>metagenomes</taxon>
        <taxon>ecological metagenomes</taxon>
    </lineage>
</organism>
<dbReference type="Gene3D" id="3.30.750.140">
    <property type="match status" value="1"/>
</dbReference>
<dbReference type="Pfam" id="PF02120">
    <property type="entry name" value="Flg_hook"/>
    <property type="match status" value="1"/>
</dbReference>
<accession>A0A1W1CXB7</accession>
<proteinExistence type="predicted"/>
<gene>
    <name evidence="2" type="ORF">MNB_SM-5-932</name>
</gene>
<dbReference type="AlphaFoldDB" id="A0A1W1CXB7"/>
<evidence type="ECO:0000313" key="2">
    <source>
        <dbReference type="EMBL" id="SFV70496.1"/>
    </source>
</evidence>
<sequence>MIHLSPDRNLKLLLQNTNKALAVALKDASPAQLQKLTKIQDLSSLLENLFKKSSTTDESQNKALLELLKNNPTLKSLSNPISDIKALLTLLKQDTKETQQLQKTLKNLLANIKDIEPKELQNRVKNSGIFLENQIKKSENPKELFSKDFKALLLQTHEKLSNTPTTPNAQEILKHIDKLTLTIEYNQLLSHLDNAPTLYIPYSWDALEEGEITIKKVQKKHSICDIHLQLKEYGKVDLRLALFEKNELSIYITTENERLKKRILENAKILKKQLSNASLRIKEMRFVTKKQQAYERTSDEALAMGFEVKA</sequence>
<dbReference type="InterPro" id="IPR038610">
    <property type="entry name" value="FliK-like_C_sf"/>
</dbReference>
<name>A0A1W1CXB7_9ZZZZ</name>
<protein>
    <recommendedName>
        <fullName evidence="1">Flagellar hook-length control protein-like C-terminal domain-containing protein</fullName>
    </recommendedName>
</protein>
<evidence type="ECO:0000259" key="1">
    <source>
        <dbReference type="Pfam" id="PF02120"/>
    </source>
</evidence>
<dbReference type="EMBL" id="FPHH01000148">
    <property type="protein sequence ID" value="SFV70496.1"/>
    <property type="molecule type" value="Genomic_DNA"/>
</dbReference>
<dbReference type="InterPro" id="IPR021136">
    <property type="entry name" value="Flagellar_hook_control-like_C"/>
</dbReference>
<feature type="domain" description="Flagellar hook-length control protein-like C-terminal" evidence="1">
    <location>
        <begin position="214"/>
        <end position="292"/>
    </location>
</feature>